<keyword evidence="3" id="KW-1185">Reference proteome</keyword>
<dbReference type="Gene3D" id="3.10.180.10">
    <property type="entry name" value="2,3-Dihydroxybiphenyl 1,2-Dioxygenase, domain 1"/>
    <property type="match status" value="1"/>
</dbReference>
<feature type="signal peptide" evidence="1">
    <location>
        <begin position="1"/>
        <end position="31"/>
    </location>
</feature>
<dbReference type="InterPro" id="IPR029068">
    <property type="entry name" value="Glyas_Bleomycin-R_OHBP_Dase"/>
</dbReference>
<evidence type="ECO:0000313" key="3">
    <source>
        <dbReference type="Proteomes" id="UP001156601"/>
    </source>
</evidence>
<dbReference type="SUPFAM" id="SSF54593">
    <property type="entry name" value="Glyoxalase/Bleomycin resistance protein/Dihydroxybiphenyl dioxygenase"/>
    <property type="match status" value="1"/>
</dbReference>
<proteinExistence type="predicted"/>
<feature type="chain" id="PRO_5041379795" description="VOC domain-containing protein" evidence="1">
    <location>
        <begin position="32"/>
        <end position="191"/>
    </location>
</feature>
<keyword evidence="1" id="KW-0732">Signal</keyword>
<evidence type="ECO:0008006" key="4">
    <source>
        <dbReference type="Google" id="ProtNLM"/>
    </source>
</evidence>
<dbReference type="Proteomes" id="UP001156601">
    <property type="component" value="Unassembled WGS sequence"/>
</dbReference>
<gene>
    <name evidence="2" type="ORF">GCM10007852_02410</name>
</gene>
<evidence type="ECO:0000313" key="2">
    <source>
        <dbReference type="EMBL" id="GLR69333.1"/>
    </source>
</evidence>
<dbReference type="PROSITE" id="PS51257">
    <property type="entry name" value="PROKAR_LIPOPROTEIN"/>
    <property type="match status" value="1"/>
</dbReference>
<dbReference type="AlphaFoldDB" id="A0AA37WH08"/>
<protein>
    <recommendedName>
        <fullName evidence="4">VOC domain-containing protein</fullName>
    </recommendedName>
</protein>
<sequence>MNTKKSKGNVNASAAMTRCSLVALLSLVLMACNSTSAPGELVGEATLADQKTNVTNTVAKDAAPVSDLHYYNVNVIAFEKSMTLYREILGFDLIDAQVLDGQLAEVLVLTLQANDAIVRLHIPPKIASVDLSQSNIVFDTEFTLVADDLVLVATRLIANGYSLEVSTAPSEIDEKKQYFIGPNGEVIHLSN</sequence>
<dbReference type="EMBL" id="BSOT01000002">
    <property type="protein sequence ID" value="GLR69333.1"/>
    <property type="molecule type" value="Genomic_DNA"/>
</dbReference>
<evidence type="ECO:0000256" key="1">
    <source>
        <dbReference type="SAM" id="SignalP"/>
    </source>
</evidence>
<reference evidence="2" key="1">
    <citation type="journal article" date="2014" name="Int. J. Syst. Evol. Microbiol.">
        <title>Complete genome sequence of Corynebacterium casei LMG S-19264T (=DSM 44701T), isolated from a smear-ripened cheese.</title>
        <authorList>
            <consortium name="US DOE Joint Genome Institute (JGI-PGF)"/>
            <person name="Walter F."/>
            <person name="Albersmeier A."/>
            <person name="Kalinowski J."/>
            <person name="Ruckert C."/>
        </authorList>
    </citation>
    <scope>NUCLEOTIDE SEQUENCE</scope>
    <source>
        <strain evidence="2">NBRC 110023</strain>
    </source>
</reference>
<organism evidence="2 3">
    <name type="scientific">Agaribacter marinus</name>
    <dbReference type="NCBI Taxonomy" id="1431249"/>
    <lineage>
        <taxon>Bacteria</taxon>
        <taxon>Pseudomonadati</taxon>
        <taxon>Pseudomonadota</taxon>
        <taxon>Gammaproteobacteria</taxon>
        <taxon>Alteromonadales</taxon>
        <taxon>Alteromonadaceae</taxon>
        <taxon>Agaribacter</taxon>
    </lineage>
</organism>
<comment type="caution">
    <text evidence="2">The sequence shown here is derived from an EMBL/GenBank/DDBJ whole genome shotgun (WGS) entry which is preliminary data.</text>
</comment>
<dbReference type="RefSeq" id="WP_284215663.1">
    <property type="nucleotide sequence ID" value="NZ_BSOT01000002.1"/>
</dbReference>
<accession>A0AA37WH08</accession>
<name>A0AA37WH08_9ALTE</name>
<reference evidence="2" key="2">
    <citation type="submission" date="2023-01" db="EMBL/GenBank/DDBJ databases">
        <title>Draft genome sequence of Agaribacter marinus strain NBRC 110023.</title>
        <authorList>
            <person name="Sun Q."/>
            <person name="Mori K."/>
        </authorList>
    </citation>
    <scope>NUCLEOTIDE SEQUENCE</scope>
    <source>
        <strain evidence="2">NBRC 110023</strain>
    </source>
</reference>